<comment type="caution">
    <text evidence="2">The sequence shown here is derived from an EMBL/GenBank/DDBJ whole genome shotgun (WGS) entry which is preliminary data.</text>
</comment>
<reference evidence="2" key="1">
    <citation type="submission" date="2020-11" db="EMBL/GenBank/DDBJ databases">
        <authorList>
            <consortium name="DOE Joint Genome Institute"/>
            <person name="Ahrendt S."/>
            <person name="Riley R."/>
            <person name="Andreopoulos W."/>
            <person name="LaButti K."/>
            <person name="Pangilinan J."/>
            <person name="Ruiz-duenas F.J."/>
            <person name="Barrasa J.M."/>
            <person name="Sanchez-Garcia M."/>
            <person name="Camarero S."/>
            <person name="Miyauchi S."/>
            <person name="Serrano A."/>
            <person name="Linde D."/>
            <person name="Babiker R."/>
            <person name="Drula E."/>
            <person name="Ayuso-Fernandez I."/>
            <person name="Pacheco R."/>
            <person name="Padilla G."/>
            <person name="Ferreira P."/>
            <person name="Barriuso J."/>
            <person name="Kellner H."/>
            <person name="Castanera R."/>
            <person name="Alfaro M."/>
            <person name="Ramirez L."/>
            <person name="Pisabarro A.G."/>
            <person name="Kuo A."/>
            <person name="Tritt A."/>
            <person name="Lipzen A."/>
            <person name="He G."/>
            <person name="Yan M."/>
            <person name="Ng V."/>
            <person name="Cullen D."/>
            <person name="Martin F."/>
            <person name="Rosso M.-N."/>
            <person name="Henrissat B."/>
            <person name="Hibbett D."/>
            <person name="Martinez A.T."/>
            <person name="Grigoriev I.V."/>
        </authorList>
    </citation>
    <scope>NUCLEOTIDE SEQUENCE</scope>
    <source>
        <strain evidence="2">AH 44721</strain>
    </source>
</reference>
<feature type="region of interest" description="Disordered" evidence="1">
    <location>
        <begin position="164"/>
        <end position="195"/>
    </location>
</feature>
<dbReference type="AlphaFoldDB" id="A0A9P5TIN1"/>
<sequence length="306" mass="33037">MRLQSYTTFRTVKGFLWDTARVRLDQAEETRRPPSLSQPPSQYSSSHADIAERRPSSKEARVLSSYSTRTPAQSASEGEFLRHTPHMSRSSVSRAPDSHVPVASSPTLPPTFAPSALKDSTSSLKAIPSHSKSPNGRLYSLKISLSTAFDARVGIGLSLQDLANEMTDSDEEEEERVGQSRNSSRYSKEDGDTEVDDYSAALSRVLGKDLRNIYDEYRSAMSKMSRFSGVAGSGEAHAPSGQTPPPTPESPPRIYPYFPPGCASSDSSNISSKEGAGGLGVLHNISVPPPPLSTAAFICPQTQTQT</sequence>
<evidence type="ECO:0000256" key="1">
    <source>
        <dbReference type="SAM" id="MobiDB-lite"/>
    </source>
</evidence>
<evidence type="ECO:0000313" key="3">
    <source>
        <dbReference type="Proteomes" id="UP000724874"/>
    </source>
</evidence>
<accession>A0A9P5TIN1</accession>
<feature type="compositionally biased region" description="Low complexity" evidence="1">
    <location>
        <begin position="33"/>
        <end position="46"/>
    </location>
</feature>
<evidence type="ECO:0000313" key="2">
    <source>
        <dbReference type="EMBL" id="KAF8879751.1"/>
    </source>
</evidence>
<protein>
    <submittedName>
        <fullName evidence="2">Uncharacterized protein</fullName>
    </submittedName>
</protein>
<keyword evidence="3" id="KW-1185">Reference proteome</keyword>
<feature type="compositionally biased region" description="Basic and acidic residues" evidence="1">
    <location>
        <begin position="49"/>
        <end position="61"/>
    </location>
</feature>
<name>A0A9P5TIN1_GYMJU</name>
<dbReference type="Proteomes" id="UP000724874">
    <property type="component" value="Unassembled WGS sequence"/>
</dbReference>
<proteinExistence type="predicted"/>
<organism evidence="2 3">
    <name type="scientific">Gymnopilus junonius</name>
    <name type="common">Spectacular rustgill mushroom</name>
    <name type="synonym">Gymnopilus spectabilis subsp. junonius</name>
    <dbReference type="NCBI Taxonomy" id="109634"/>
    <lineage>
        <taxon>Eukaryota</taxon>
        <taxon>Fungi</taxon>
        <taxon>Dikarya</taxon>
        <taxon>Basidiomycota</taxon>
        <taxon>Agaricomycotina</taxon>
        <taxon>Agaricomycetes</taxon>
        <taxon>Agaricomycetidae</taxon>
        <taxon>Agaricales</taxon>
        <taxon>Agaricineae</taxon>
        <taxon>Hymenogastraceae</taxon>
        <taxon>Gymnopilus</taxon>
    </lineage>
</organism>
<feature type="region of interest" description="Disordered" evidence="1">
    <location>
        <begin position="26"/>
        <end position="118"/>
    </location>
</feature>
<gene>
    <name evidence="2" type="ORF">CPB84DRAFT_1852005</name>
</gene>
<feature type="region of interest" description="Disordered" evidence="1">
    <location>
        <begin position="228"/>
        <end position="282"/>
    </location>
</feature>
<feature type="compositionally biased region" description="Pro residues" evidence="1">
    <location>
        <begin position="242"/>
        <end position="259"/>
    </location>
</feature>
<feature type="compositionally biased region" description="Polar residues" evidence="1">
    <location>
        <begin position="64"/>
        <end position="76"/>
    </location>
</feature>
<dbReference type="EMBL" id="JADNYJ010000146">
    <property type="protein sequence ID" value="KAF8879751.1"/>
    <property type="molecule type" value="Genomic_DNA"/>
</dbReference>